<dbReference type="KEGG" id="ccx:COCOR_06908"/>
<dbReference type="HOGENOM" id="CLU_253037_0_0_7"/>
<evidence type="ECO:0000259" key="2">
    <source>
        <dbReference type="Pfam" id="PF20720"/>
    </source>
</evidence>
<accession>H8N2B2</accession>
<dbReference type="OrthoDB" id="5516601at2"/>
<keyword evidence="4" id="KW-1185">Reference proteome</keyword>
<dbReference type="RefSeq" id="WP_014399692.1">
    <property type="nucleotide sequence ID" value="NC_017030.1"/>
</dbReference>
<dbReference type="EMBL" id="CP003389">
    <property type="protein sequence ID" value="AFE07216.1"/>
    <property type="molecule type" value="Genomic_DNA"/>
</dbReference>
<reference evidence="4" key="2">
    <citation type="submission" date="2012-03" db="EMBL/GenBank/DDBJ databases">
        <title>Genome sequence of the fruiting myxobacterium Corallococcus coralloides DSM 2259.</title>
        <authorList>
            <person name="Huntley S."/>
            <person name="Zhang Y."/>
            <person name="Treuner-Lange A."/>
            <person name="Sensen C.W."/>
            <person name="Sogaard-Andersen L."/>
        </authorList>
    </citation>
    <scope>NUCLEOTIDE SEQUENCE [LARGE SCALE GENOMIC DNA]</scope>
    <source>
        <strain evidence="4">ATCC 25202 / DSM 2259 / NBRC 100086 / M2</strain>
    </source>
</reference>
<proteinExistence type="predicted"/>
<dbReference type="InterPro" id="IPR049050">
    <property type="entry name" value="nSTAND3"/>
</dbReference>
<dbReference type="InterPro" id="IPR016024">
    <property type="entry name" value="ARM-type_fold"/>
</dbReference>
<evidence type="ECO:0000313" key="4">
    <source>
        <dbReference type="Proteomes" id="UP000007587"/>
    </source>
</evidence>
<gene>
    <name evidence="3" type="ordered locus">COCOR_06908</name>
</gene>
<feature type="domain" description="Novel STAND NTPase 3" evidence="2">
    <location>
        <begin position="253"/>
        <end position="375"/>
    </location>
</feature>
<protein>
    <recommendedName>
        <fullName evidence="2">Novel STAND NTPase 3 domain-containing protein</fullName>
    </recommendedName>
</protein>
<evidence type="ECO:0000313" key="3">
    <source>
        <dbReference type="EMBL" id="AFE07216.1"/>
    </source>
</evidence>
<dbReference type="eggNOG" id="COG1413">
    <property type="taxonomic scope" value="Bacteria"/>
</dbReference>
<dbReference type="InterPro" id="IPR027417">
    <property type="entry name" value="P-loop_NTPase"/>
</dbReference>
<dbReference type="Pfam" id="PF20720">
    <property type="entry name" value="nSTAND3"/>
    <property type="match status" value="1"/>
</dbReference>
<evidence type="ECO:0000256" key="1">
    <source>
        <dbReference type="SAM" id="MobiDB-lite"/>
    </source>
</evidence>
<dbReference type="SUPFAM" id="SSF52540">
    <property type="entry name" value="P-loop containing nucleoside triphosphate hydrolases"/>
    <property type="match status" value="2"/>
</dbReference>
<dbReference type="InParanoid" id="H8N2B2"/>
<name>H8N2B2_CORCM</name>
<feature type="region of interest" description="Disordered" evidence="1">
    <location>
        <begin position="89"/>
        <end position="111"/>
    </location>
</feature>
<sequence>MSEQRARAQGGLPSYQGYEYQIEVTIWVGLQLMLEQGRCDRIEVEPASEEDIQALLDVPPEEALSRLGLPGRREFQIQVKLRSRPFSANDFKNLVSPNPPSRLRKGGPPPRQRPIDYLREHEATSYVLITSAQVDTKLAQHVIHHLEAMPAAVALPFTLPNKRKCPPEEQAGLAQRLGILHQQVPEVVHGEIRRALRETGFVPSGRIDACIQNLKARVRDRLLGRASRTWPLDELRYVIQQHGGLPRQPHDQFVKPDIYEALRQQLEQHSALILIGPRGVGKSATAEMLVHEHRTKSDPFEVITSCHSPTELRRLLLRPGRFLFLLEDPLGATTNASLEASLWAKELPYLTSLASPDKRFLMTSRASLFREACLAKSPSMLQGIYQELQPGNYGSHDRWEILMQVLSGYPIAEDIATAHREEILAALQVPFSLHIFGVQLRNKQSLSEAEFKTLLHGSLMETLGTTVADDARSWGESRRDACLLMGFLLDIRKAFTEAEVEQVVRSLRASNLAQIEFKTALKHMVRAGWVEQRDGSYWAHPQVTEGLTGLFDDAPERATEILVAWMRGLVVDGHHHRVLVLSFALTSRNQRIPPELQTELDAFLIHRVQEADDAAIYETLRHLAILSQGNAPEALLARRLTGQDRRFAASGHPEPPVWSAAEQAVLRDSASARLLMARYLRHGWMRTQEVHSWETLSSWLRELGWSFHEELTQATRAALSEEGWHYRQATHLAPGSGDPFGFALSQFLRGALDVPGASIEEYLELCLNALARVRAFCDTARRQDEQAGLLPGPGALRRMELSSLPRAFELALETVVDVRRLREGYEWIRVHPRRREIVPAFNAAIGVVAWPWTSRLYPRHLKERPEGTNEEVLTLHEACDPADRRSVWLIMPLLKAPEFLPVLLRDLEDCPLEHLGTGLDVYRSLSPGSDALQKLSALRAKVGFTRRVALAESWSPRNTGELPGLSDEEIVVARLCAAALARRPSSSDVEALSPSQWALLQNLAEEHPGAFGGGALLILAYQGTSIDSLSGRIQALATRAKLAVLMQLFRESVPSARSLLRSYIQHQDPRLRRLALEELAPSATPEERAELLQLAADPNAVVRNECALQIGRMDWSDGVKWLLPLVTSIPGDEALDASFNLGASPIGRTAARALALISRLTDATVAECLDLMRRGPEAIPDVVVRCELVPILARSPFAEGRELLLRCLESPEALPGNNDSRRFPLRYAGAWGLFRHLRHYPHARDGLSMKEILKAAKHPDIRLAGPALLILGSSVPASLPAIREVFSSPAMTPKRGLLAAAGGALNGARIPDDLLSPVVLEQRPGLILLEHARAPESAAFGNWEAFLEQNPEVSAWLTLLKEPEETHRLLQWVFFELLGRRARKELPWHSASLETALTEEASLRLLEQLEWRGSDLDLAFW</sequence>
<reference evidence="3 4" key="1">
    <citation type="journal article" date="2012" name="J. Bacteriol.">
        <title>Complete Genome Sequence of the Fruiting Myxobacterium Corallococcus coralloides DSM 2259.</title>
        <authorList>
            <person name="Huntley S."/>
            <person name="Zhang Y."/>
            <person name="Treuner-Lange A."/>
            <person name="Kneip S."/>
            <person name="Sensen C.W."/>
            <person name="Sogaard-Andersen L."/>
        </authorList>
    </citation>
    <scope>NUCLEOTIDE SEQUENCE [LARGE SCALE GENOMIC DNA]</scope>
    <source>
        <strain evidence="4">ATCC 25202 / DSM 2259 / NBRC 100086 / M2</strain>
    </source>
</reference>
<dbReference type="SUPFAM" id="SSF48371">
    <property type="entry name" value="ARM repeat"/>
    <property type="match status" value="1"/>
</dbReference>
<organism evidence="3 4">
    <name type="scientific">Corallococcus coralloides (strain ATCC 25202 / DSM 2259 / NBRC 100086 / M2)</name>
    <name type="common">Myxococcus coralloides</name>
    <dbReference type="NCBI Taxonomy" id="1144275"/>
    <lineage>
        <taxon>Bacteria</taxon>
        <taxon>Pseudomonadati</taxon>
        <taxon>Myxococcota</taxon>
        <taxon>Myxococcia</taxon>
        <taxon>Myxococcales</taxon>
        <taxon>Cystobacterineae</taxon>
        <taxon>Myxococcaceae</taxon>
        <taxon>Corallococcus</taxon>
    </lineage>
</organism>
<dbReference type="Proteomes" id="UP000007587">
    <property type="component" value="Chromosome"/>
</dbReference>